<feature type="transmembrane region" description="Helical" evidence="1">
    <location>
        <begin position="12"/>
        <end position="31"/>
    </location>
</feature>
<keyword evidence="1" id="KW-1133">Transmembrane helix</keyword>
<protein>
    <submittedName>
        <fullName evidence="2">Uncharacterized protein</fullName>
    </submittedName>
</protein>
<keyword evidence="1" id="KW-0472">Membrane</keyword>
<accession>A0A1N6SSU3</accession>
<evidence type="ECO:0000313" key="2">
    <source>
        <dbReference type="EMBL" id="SIQ44111.1"/>
    </source>
</evidence>
<proteinExistence type="predicted"/>
<dbReference type="OrthoDB" id="1808939at2"/>
<dbReference type="STRING" id="56779.SAMN05421834_104132"/>
<dbReference type="Proteomes" id="UP000185669">
    <property type="component" value="Unassembled WGS sequence"/>
</dbReference>
<organism evidence="2 3">
    <name type="scientific">Halanaerobium kushneri</name>
    <dbReference type="NCBI Taxonomy" id="56779"/>
    <lineage>
        <taxon>Bacteria</taxon>
        <taxon>Bacillati</taxon>
        <taxon>Bacillota</taxon>
        <taxon>Clostridia</taxon>
        <taxon>Halanaerobiales</taxon>
        <taxon>Halanaerobiaceae</taxon>
        <taxon>Halanaerobium</taxon>
    </lineage>
</organism>
<feature type="transmembrane region" description="Helical" evidence="1">
    <location>
        <begin position="37"/>
        <end position="57"/>
    </location>
</feature>
<dbReference type="EMBL" id="FTNC01000004">
    <property type="protein sequence ID" value="SIQ44111.1"/>
    <property type="molecule type" value="Genomic_DNA"/>
</dbReference>
<gene>
    <name evidence="2" type="ORF">SAMN05421834_104132</name>
</gene>
<keyword evidence="3" id="KW-1185">Reference proteome</keyword>
<name>A0A1N6SSU3_9FIRM</name>
<evidence type="ECO:0000313" key="3">
    <source>
        <dbReference type="Proteomes" id="UP000185669"/>
    </source>
</evidence>
<dbReference type="RefSeq" id="WP_076544150.1">
    <property type="nucleotide sequence ID" value="NZ_FTNC01000004.1"/>
</dbReference>
<dbReference type="AlphaFoldDB" id="A0A1N6SSU3"/>
<keyword evidence="1" id="KW-0812">Transmembrane</keyword>
<sequence length="66" mass="7904">MDREKLKKLRNLYLVLILLLVVSAFIVPYTLLSSLNYFYGAFLFWSFFALAVIYLTIKITTYWRND</sequence>
<reference evidence="3" key="1">
    <citation type="submission" date="2017-01" db="EMBL/GenBank/DDBJ databases">
        <authorList>
            <person name="Varghese N."/>
            <person name="Submissions S."/>
        </authorList>
    </citation>
    <scope>NUCLEOTIDE SEQUENCE [LARGE SCALE GENOMIC DNA]</scope>
    <source>
        <strain evidence="3">ATCC 700103</strain>
    </source>
</reference>
<evidence type="ECO:0000256" key="1">
    <source>
        <dbReference type="SAM" id="Phobius"/>
    </source>
</evidence>